<accession>A0A922CNR6</accession>
<gene>
    <name evidence="1" type="ORF">O3G_MSEX007765</name>
</gene>
<organism evidence="1 2">
    <name type="scientific">Manduca sexta</name>
    <name type="common">Tobacco hawkmoth</name>
    <name type="synonym">Tobacco hornworm</name>
    <dbReference type="NCBI Taxonomy" id="7130"/>
    <lineage>
        <taxon>Eukaryota</taxon>
        <taxon>Metazoa</taxon>
        <taxon>Ecdysozoa</taxon>
        <taxon>Arthropoda</taxon>
        <taxon>Hexapoda</taxon>
        <taxon>Insecta</taxon>
        <taxon>Pterygota</taxon>
        <taxon>Neoptera</taxon>
        <taxon>Endopterygota</taxon>
        <taxon>Lepidoptera</taxon>
        <taxon>Glossata</taxon>
        <taxon>Ditrysia</taxon>
        <taxon>Bombycoidea</taxon>
        <taxon>Sphingidae</taxon>
        <taxon>Sphinginae</taxon>
        <taxon>Sphingini</taxon>
        <taxon>Manduca</taxon>
    </lineage>
</organism>
<keyword evidence="2" id="KW-1185">Reference proteome</keyword>
<reference evidence="1" key="1">
    <citation type="journal article" date="2016" name="Insect Biochem. Mol. Biol.">
        <title>Multifaceted biological insights from a draft genome sequence of the tobacco hornworm moth, Manduca sexta.</title>
        <authorList>
            <person name="Kanost M.R."/>
            <person name="Arrese E.L."/>
            <person name="Cao X."/>
            <person name="Chen Y.R."/>
            <person name="Chellapilla S."/>
            <person name="Goldsmith M.R."/>
            <person name="Grosse-Wilde E."/>
            <person name="Heckel D.G."/>
            <person name="Herndon N."/>
            <person name="Jiang H."/>
            <person name="Papanicolaou A."/>
            <person name="Qu J."/>
            <person name="Soulages J.L."/>
            <person name="Vogel H."/>
            <person name="Walters J."/>
            <person name="Waterhouse R.M."/>
            <person name="Ahn S.J."/>
            <person name="Almeida F.C."/>
            <person name="An C."/>
            <person name="Aqrawi P."/>
            <person name="Bretschneider A."/>
            <person name="Bryant W.B."/>
            <person name="Bucks S."/>
            <person name="Chao H."/>
            <person name="Chevignon G."/>
            <person name="Christen J.M."/>
            <person name="Clarke D.F."/>
            <person name="Dittmer N.T."/>
            <person name="Ferguson L.C.F."/>
            <person name="Garavelou S."/>
            <person name="Gordon K.H.J."/>
            <person name="Gunaratna R.T."/>
            <person name="Han Y."/>
            <person name="Hauser F."/>
            <person name="He Y."/>
            <person name="Heidel-Fischer H."/>
            <person name="Hirsh A."/>
            <person name="Hu Y."/>
            <person name="Jiang H."/>
            <person name="Kalra D."/>
            <person name="Klinner C."/>
            <person name="Konig C."/>
            <person name="Kovar C."/>
            <person name="Kroll A.R."/>
            <person name="Kuwar S.S."/>
            <person name="Lee S.L."/>
            <person name="Lehman R."/>
            <person name="Li K."/>
            <person name="Li Z."/>
            <person name="Liang H."/>
            <person name="Lovelace S."/>
            <person name="Lu Z."/>
            <person name="Mansfield J.H."/>
            <person name="McCulloch K.J."/>
            <person name="Mathew T."/>
            <person name="Morton B."/>
            <person name="Muzny D.M."/>
            <person name="Neunemann D."/>
            <person name="Ongeri F."/>
            <person name="Pauchet Y."/>
            <person name="Pu L.L."/>
            <person name="Pyrousis I."/>
            <person name="Rao X.J."/>
            <person name="Redding A."/>
            <person name="Roesel C."/>
            <person name="Sanchez-Gracia A."/>
            <person name="Schaack S."/>
            <person name="Shukla A."/>
            <person name="Tetreau G."/>
            <person name="Wang Y."/>
            <person name="Xiong G.H."/>
            <person name="Traut W."/>
            <person name="Walsh T.K."/>
            <person name="Worley K.C."/>
            <person name="Wu D."/>
            <person name="Wu W."/>
            <person name="Wu Y.Q."/>
            <person name="Zhang X."/>
            <person name="Zou Z."/>
            <person name="Zucker H."/>
            <person name="Briscoe A.D."/>
            <person name="Burmester T."/>
            <person name="Clem R.J."/>
            <person name="Feyereisen R."/>
            <person name="Grimmelikhuijzen C.J.P."/>
            <person name="Hamodrakas S.J."/>
            <person name="Hansson B.S."/>
            <person name="Huguet E."/>
            <person name="Jermiin L.S."/>
            <person name="Lan Q."/>
            <person name="Lehman H.K."/>
            <person name="Lorenzen M."/>
            <person name="Merzendorfer H."/>
            <person name="Michalopoulos I."/>
            <person name="Morton D.B."/>
            <person name="Muthukrishnan S."/>
            <person name="Oakeshott J.G."/>
            <person name="Palmer W."/>
            <person name="Park Y."/>
            <person name="Passarelli A.L."/>
            <person name="Rozas J."/>
            <person name="Schwartz L.M."/>
            <person name="Smith W."/>
            <person name="Southgate A."/>
            <person name="Vilcinskas A."/>
            <person name="Vogt R."/>
            <person name="Wang P."/>
            <person name="Werren J."/>
            <person name="Yu X.Q."/>
            <person name="Zhou J.J."/>
            <person name="Brown S.J."/>
            <person name="Scherer S.E."/>
            <person name="Richards S."/>
            <person name="Blissard G.W."/>
        </authorList>
    </citation>
    <scope>NUCLEOTIDE SEQUENCE</scope>
</reference>
<sequence length="81" mass="9429">MMSICYLFLIHEFVEQNGGRSHSDSGSGVCCDVDPRLRAFVCLLCFEKVLALFQFSIVATSRRRRIKFWITQSHDNKKRND</sequence>
<name>A0A922CNR6_MANSE</name>
<dbReference type="AlphaFoldDB" id="A0A922CNR6"/>
<dbReference type="EMBL" id="JH668428">
    <property type="protein sequence ID" value="KAG6452691.1"/>
    <property type="molecule type" value="Genomic_DNA"/>
</dbReference>
<dbReference type="Proteomes" id="UP000791440">
    <property type="component" value="Unassembled WGS sequence"/>
</dbReference>
<comment type="caution">
    <text evidence="1">The sequence shown here is derived from an EMBL/GenBank/DDBJ whole genome shotgun (WGS) entry which is preliminary data.</text>
</comment>
<proteinExistence type="predicted"/>
<evidence type="ECO:0000313" key="2">
    <source>
        <dbReference type="Proteomes" id="UP000791440"/>
    </source>
</evidence>
<protein>
    <submittedName>
        <fullName evidence="1">Uncharacterized protein</fullName>
    </submittedName>
</protein>
<reference evidence="1" key="2">
    <citation type="submission" date="2020-12" db="EMBL/GenBank/DDBJ databases">
        <authorList>
            <person name="Kanost M."/>
        </authorList>
    </citation>
    <scope>NUCLEOTIDE SEQUENCE</scope>
</reference>
<evidence type="ECO:0000313" key="1">
    <source>
        <dbReference type="EMBL" id="KAG6452691.1"/>
    </source>
</evidence>